<dbReference type="GO" id="GO:0016829">
    <property type="term" value="F:lyase activity"/>
    <property type="evidence" value="ECO:0007669"/>
    <property type="project" value="UniProtKB-KW"/>
</dbReference>
<evidence type="ECO:0000313" key="2">
    <source>
        <dbReference type="Proteomes" id="UP000634136"/>
    </source>
</evidence>
<protein>
    <submittedName>
        <fullName evidence="1">Isocitrate lyase-like</fullName>
    </submittedName>
</protein>
<sequence>MIKSTVLSIAHHSICTLKFNFPTFHFHAGNLQYLSGRSSQRITKITDCPSSCPALSPSPSPVILSLFKRKCSLNRKSHAVGHCTAMETMDGKAIKASTHSKDFFHGLRIESTMMMAMSRSSMMEIIMHFLDLFCKLFAV</sequence>
<keyword evidence="1" id="KW-0456">Lyase</keyword>
<organism evidence="1 2">
    <name type="scientific">Senna tora</name>
    <dbReference type="NCBI Taxonomy" id="362788"/>
    <lineage>
        <taxon>Eukaryota</taxon>
        <taxon>Viridiplantae</taxon>
        <taxon>Streptophyta</taxon>
        <taxon>Embryophyta</taxon>
        <taxon>Tracheophyta</taxon>
        <taxon>Spermatophyta</taxon>
        <taxon>Magnoliopsida</taxon>
        <taxon>eudicotyledons</taxon>
        <taxon>Gunneridae</taxon>
        <taxon>Pentapetalae</taxon>
        <taxon>rosids</taxon>
        <taxon>fabids</taxon>
        <taxon>Fabales</taxon>
        <taxon>Fabaceae</taxon>
        <taxon>Caesalpinioideae</taxon>
        <taxon>Cassia clade</taxon>
        <taxon>Senna</taxon>
    </lineage>
</organism>
<evidence type="ECO:0000313" key="1">
    <source>
        <dbReference type="EMBL" id="KAF7805811.1"/>
    </source>
</evidence>
<dbReference type="AlphaFoldDB" id="A0A834SM25"/>
<gene>
    <name evidence="1" type="ORF">G2W53_037972</name>
</gene>
<name>A0A834SM25_9FABA</name>
<proteinExistence type="predicted"/>
<dbReference type="Proteomes" id="UP000634136">
    <property type="component" value="Unassembled WGS sequence"/>
</dbReference>
<keyword evidence="2" id="KW-1185">Reference proteome</keyword>
<comment type="caution">
    <text evidence="1">The sequence shown here is derived from an EMBL/GenBank/DDBJ whole genome shotgun (WGS) entry which is preliminary data.</text>
</comment>
<reference evidence="1" key="1">
    <citation type="submission" date="2020-09" db="EMBL/GenBank/DDBJ databases">
        <title>Genome-Enabled Discovery of Anthraquinone Biosynthesis in Senna tora.</title>
        <authorList>
            <person name="Kang S.-H."/>
            <person name="Pandey R.P."/>
            <person name="Lee C.-M."/>
            <person name="Sim J.-S."/>
            <person name="Jeong J.-T."/>
            <person name="Choi B.-S."/>
            <person name="Jung M."/>
            <person name="Ginzburg D."/>
            <person name="Zhao K."/>
            <person name="Won S.Y."/>
            <person name="Oh T.-J."/>
            <person name="Yu Y."/>
            <person name="Kim N.-H."/>
            <person name="Lee O.R."/>
            <person name="Lee T.-H."/>
            <person name="Bashyal P."/>
            <person name="Kim T.-S."/>
            <person name="Lee W.-H."/>
            <person name="Kawkins C."/>
            <person name="Kim C.-K."/>
            <person name="Kim J.S."/>
            <person name="Ahn B.O."/>
            <person name="Rhee S.Y."/>
            <person name="Sohng J.K."/>
        </authorList>
    </citation>
    <scope>NUCLEOTIDE SEQUENCE</scope>
    <source>
        <tissue evidence="1">Leaf</tissue>
    </source>
</reference>
<accession>A0A834SM25</accession>
<dbReference type="EMBL" id="JAAIUW010000012">
    <property type="protein sequence ID" value="KAF7805811.1"/>
    <property type="molecule type" value="Genomic_DNA"/>
</dbReference>